<evidence type="ECO:0000313" key="1">
    <source>
        <dbReference type="EMBL" id="KAJ1209468.1"/>
    </source>
</evidence>
<name>A0AAV7WAA2_PLEWA</name>
<protein>
    <submittedName>
        <fullName evidence="1">Uncharacterized protein</fullName>
    </submittedName>
</protein>
<reference evidence="1" key="1">
    <citation type="journal article" date="2022" name="bioRxiv">
        <title>Sequencing and chromosome-scale assembly of the giantPleurodeles waltlgenome.</title>
        <authorList>
            <person name="Brown T."/>
            <person name="Elewa A."/>
            <person name="Iarovenko S."/>
            <person name="Subramanian E."/>
            <person name="Araus A.J."/>
            <person name="Petzold A."/>
            <person name="Susuki M."/>
            <person name="Suzuki K.-i.T."/>
            <person name="Hayashi T."/>
            <person name="Toyoda A."/>
            <person name="Oliveira C."/>
            <person name="Osipova E."/>
            <person name="Leigh N.D."/>
            <person name="Simon A."/>
            <person name="Yun M.H."/>
        </authorList>
    </citation>
    <scope>NUCLEOTIDE SEQUENCE</scope>
    <source>
        <strain evidence="1">20211129_DDA</strain>
        <tissue evidence="1">Liver</tissue>
    </source>
</reference>
<dbReference type="AlphaFoldDB" id="A0AAV7WAA2"/>
<sequence>MTSSTGPLKPLTGAWPRWRRERTRWSELRRLGPGFASRPRSGGPVRLRQEAWSCGALVARALKAPVADRRGARGRVCWAGVRVWWMQWSTARAGRRAWRLARRQRGCGGALNGSRGSLVRRA</sequence>
<organism evidence="1 2">
    <name type="scientific">Pleurodeles waltl</name>
    <name type="common">Iberian ribbed newt</name>
    <dbReference type="NCBI Taxonomy" id="8319"/>
    <lineage>
        <taxon>Eukaryota</taxon>
        <taxon>Metazoa</taxon>
        <taxon>Chordata</taxon>
        <taxon>Craniata</taxon>
        <taxon>Vertebrata</taxon>
        <taxon>Euteleostomi</taxon>
        <taxon>Amphibia</taxon>
        <taxon>Batrachia</taxon>
        <taxon>Caudata</taxon>
        <taxon>Salamandroidea</taxon>
        <taxon>Salamandridae</taxon>
        <taxon>Pleurodelinae</taxon>
        <taxon>Pleurodeles</taxon>
    </lineage>
</organism>
<accession>A0AAV7WAA2</accession>
<comment type="caution">
    <text evidence="1">The sequence shown here is derived from an EMBL/GenBank/DDBJ whole genome shotgun (WGS) entry which is preliminary data.</text>
</comment>
<gene>
    <name evidence="1" type="ORF">NDU88_004846</name>
</gene>
<proteinExistence type="predicted"/>
<evidence type="ECO:0000313" key="2">
    <source>
        <dbReference type="Proteomes" id="UP001066276"/>
    </source>
</evidence>
<dbReference type="Proteomes" id="UP001066276">
    <property type="component" value="Chromosome 1_2"/>
</dbReference>
<dbReference type="EMBL" id="JANPWB010000002">
    <property type="protein sequence ID" value="KAJ1209468.1"/>
    <property type="molecule type" value="Genomic_DNA"/>
</dbReference>
<keyword evidence="2" id="KW-1185">Reference proteome</keyword>